<dbReference type="EMBL" id="JBHSKS010000004">
    <property type="protein sequence ID" value="MFC5191410.1"/>
    <property type="molecule type" value="Genomic_DNA"/>
</dbReference>
<organism evidence="2 3">
    <name type="scientific">Algoriphagus aquatilis</name>
    <dbReference type="NCBI Taxonomy" id="490186"/>
    <lineage>
        <taxon>Bacteria</taxon>
        <taxon>Pseudomonadati</taxon>
        <taxon>Bacteroidota</taxon>
        <taxon>Cytophagia</taxon>
        <taxon>Cytophagales</taxon>
        <taxon>Cyclobacteriaceae</taxon>
        <taxon>Algoriphagus</taxon>
    </lineage>
</organism>
<dbReference type="RefSeq" id="WP_377913438.1">
    <property type="nucleotide sequence ID" value="NZ_JBHSKS010000004.1"/>
</dbReference>
<keyword evidence="1" id="KW-0472">Membrane</keyword>
<evidence type="ECO:0000313" key="2">
    <source>
        <dbReference type="EMBL" id="MFC5191410.1"/>
    </source>
</evidence>
<evidence type="ECO:0000313" key="3">
    <source>
        <dbReference type="Proteomes" id="UP001596163"/>
    </source>
</evidence>
<proteinExistence type="predicted"/>
<protein>
    <recommendedName>
        <fullName evidence="4">Translocation/assembly module TamB</fullName>
    </recommendedName>
</protein>
<keyword evidence="1" id="KW-1133">Transmembrane helix</keyword>
<evidence type="ECO:0008006" key="4">
    <source>
        <dbReference type="Google" id="ProtNLM"/>
    </source>
</evidence>
<feature type="transmembrane region" description="Helical" evidence="1">
    <location>
        <begin position="21"/>
        <end position="44"/>
    </location>
</feature>
<accession>A0ABW0BWG3</accession>
<evidence type="ECO:0000256" key="1">
    <source>
        <dbReference type="SAM" id="Phobius"/>
    </source>
</evidence>
<gene>
    <name evidence="2" type="ORF">ACFPIK_06495</name>
</gene>
<comment type="caution">
    <text evidence="2">The sequence shown here is derived from an EMBL/GenBank/DDBJ whole genome shotgun (WGS) entry which is preliminary data.</text>
</comment>
<dbReference type="Proteomes" id="UP001596163">
    <property type="component" value="Unassembled WGS sequence"/>
</dbReference>
<keyword evidence="1" id="KW-0812">Transmembrane</keyword>
<name>A0ABW0BWG3_9BACT</name>
<reference evidence="3" key="1">
    <citation type="journal article" date="2019" name="Int. J. Syst. Evol. Microbiol.">
        <title>The Global Catalogue of Microorganisms (GCM) 10K type strain sequencing project: providing services to taxonomists for standard genome sequencing and annotation.</title>
        <authorList>
            <consortium name="The Broad Institute Genomics Platform"/>
            <consortium name="The Broad Institute Genome Sequencing Center for Infectious Disease"/>
            <person name="Wu L."/>
            <person name="Ma J."/>
        </authorList>
    </citation>
    <scope>NUCLEOTIDE SEQUENCE [LARGE SCALE GENOMIC DNA]</scope>
    <source>
        <strain evidence="3">CGMCC 1.7030</strain>
    </source>
</reference>
<sequence length="1446" mass="164757">MSSDNQKKHSHHPLRKKILRLVLKGILAILLLESVVYFGSNLFLAGIARQKLNESSGGVYEIGFNRFNLSLLRRGFFLDGIVLKPIHPEKSKVDQSLFEFTLDEISFSGLWYDFSENEFSVSRIHLDNPNLKLINLDSSKVESENVSSRSSAIKILEGEIRKSIRRLSLRGFYVHLIEIDHANFFFFNFLSQGELSAKNTAIRIFDLDWTTSEDWLTPFNAKGIDFDLEEATFPLPDGVHTIGSEKVHISSLGKTVEIEGFSLTPDLKKESKSHYQLTLDRLRLGNADLDKAFMTSELEADELIMDHPVIKVIKSDLVQGDTIASGDLNEFIQGKLKSISIKELSINDAQFLKENRGDSLKNRIQLDDLDFKMVRFYLGEEEERKKNQFFYGEDASMEIKGGKLFLGDGIHILEGNHVSVSSFKKELVIKDLSVYPTSDLLKLRSSKNLVKIGLSELSLLEVDLKKLYQSDVLEVDRLVIDQPSIEITEQLTSVMDTARQEPFTQVIEGILDGAAIRDFQIIDGKVFFKDNKGQRSNNIGFERFSLKLDELQVKPNRFLPIQEQFLVRDIVLSLNEYKLKLKDNLHLIFANQLTIDSKRKLLEVKNLSIKPENPDQIQSLLDTYGKTYVVDFSIPLFQANGLDVKEAFFNQRLIVDQLLLPSPRFLISSYRSKELERTENTPTSSAEIQDLLLGYFNSIQIDSIDLSKAKVKYESLVENKRSRFEEDEMSLKLKNFTLGIDDSLDSEKTLFSDEVNLIFNNYSFTLAGGKYIAETDYLNYNSRTKTIDFEDLILTPTPQIKSKLALALNLPKVRLQGVNMEEFIFESNLIFQKLEIDEGEVEFGINRDIESLPKKIAKKSLSSRKTLEELKIDTVSVSNSTLKLSYLGSNQSLQSVKTGFDLLISDFYLDTLGVDAEDVAEMYGSANLDLKNFVFALPDSVHTLQFSKVRFGDKIDELVFSDLSVVPRDYFGISGNPVVEAKIDQLAIRKNKIQEMFESKRLDLRQIQLLNPEIAVYLDSAFTSSNKTKQSFQKGEKLIQSILLNELNLDNAAIQFHRKGKGPIPNLNFPKVDVRMSGLGIDLLSSGQLPATNELVKKVTDFNLENYQFFTPDSLYHAKLGRIRYEEGDLFVEKISYNPLLGTYAYLRKFPFQKDAVNATIERIQLRGIDPLSYLASGTIKADDVIIEGARVDLMRDKRIPMDSTAIKFMPQYLMEHSRVNADAFSVRVRDSRIRYFEFAKEGTMPGMISFDSVRMDMAPFFLRKENTSYPLEKVRMGIEAKLMNKTPIQVNSVLYFKKPYPMDLSFESGAFDFKDASDFLSKTVFARAEKGFSVGGEWEFQLDDESAMGWMKFAYQDLKIEFLDSLTLDQGKGKLKLYSVGANILIKNSNPRSASTSIQKRPIYLKRDKRKFIFSAWWKATLNGLRSTVGLGRPKVPEEAFLKED</sequence>
<keyword evidence="3" id="KW-1185">Reference proteome</keyword>